<evidence type="ECO:0000313" key="13">
    <source>
        <dbReference type="Proteomes" id="UP001151760"/>
    </source>
</evidence>
<reference evidence="12" key="1">
    <citation type="journal article" date="2022" name="Int. J. Mol. Sci.">
        <title>Draft Genome of Tanacetum Coccineum: Genomic Comparison of Closely Related Tanacetum-Family Plants.</title>
        <authorList>
            <person name="Yamashiro T."/>
            <person name="Shiraishi A."/>
            <person name="Nakayama K."/>
            <person name="Satake H."/>
        </authorList>
    </citation>
    <scope>NUCLEOTIDE SEQUENCE</scope>
</reference>
<dbReference type="Gene3D" id="3.30.70.270">
    <property type="match status" value="2"/>
</dbReference>
<dbReference type="Proteomes" id="UP001151760">
    <property type="component" value="Unassembled WGS sequence"/>
</dbReference>
<evidence type="ECO:0000313" key="12">
    <source>
        <dbReference type="EMBL" id="GJT64295.1"/>
    </source>
</evidence>
<keyword evidence="4" id="KW-0540">Nuclease</keyword>
<evidence type="ECO:0000259" key="11">
    <source>
        <dbReference type="PROSITE" id="PS50994"/>
    </source>
</evidence>
<keyword evidence="13" id="KW-1185">Reference proteome</keyword>
<dbReference type="PROSITE" id="PS50878">
    <property type="entry name" value="RT_POL"/>
    <property type="match status" value="1"/>
</dbReference>
<dbReference type="InterPro" id="IPR043128">
    <property type="entry name" value="Rev_trsase/Diguanyl_cyclase"/>
</dbReference>
<keyword evidence="8" id="KW-0511">Multifunctional enzyme</keyword>
<keyword evidence="3" id="KW-0548">Nucleotidyltransferase</keyword>
<dbReference type="Pfam" id="PF24626">
    <property type="entry name" value="SH3_Tf2-1"/>
    <property type="match status" value="2"/>
</dbReference>
<keyword evidence="5" id="KW-0255">Endonuclease</keyword>
<protein>
    <recommendedName>
        <fullName evidence="1">RNA-directed DNA polymerase</fullName>
        <ecNumber evidence="1">2.7.7.49</ecNumber>
    </recommendedName>
</protein>
<dbReference type="InterPro" id="IPR001584">
    <property type="entry name" value="Integrase_cat-core"/>
</dbReference>
<dbReference type="InterPro" id="IPR043502">
    <property type="entry name" value="DNA/RNA_pol_sf"/>
</dbReference>
<evidence type="ECO:0000256" key="2">
    <source>
        <dbReference type="ARBA" id="ARBA00022679"/>
    </source>
</evidence>
<dbReference type="InterPro" id="IPR036397">
    <property type="entry name" value="RNaseH_sf"/>
</dbReference>
<dbReference type="CDD" id="cd01647">
    <property type="entry name" value="RT_LTR"/>
    <property type="match status" value="1"/>
</dbReference>
<feature type="domain" description="Integrase catalytic" evidence="11">
    <location>
        <begin position="597"/>
        <end position="791"/>
    </location>
</feature>
<dbReference type="PROSITE" id="PS50994">
    <property type="entry name" value="INTEGRASE"/>
    <property type="match status" value="1"/>
</dbReference>
<dbReference type="SUPFAM" id="SSF56672">
    <property type="entry name" value="DNA/RNA polymerases"/>
    <property type="match status" value="2"/>
</dbReference>
<dbReference type="InterPro" id="IPR000477">
    <property type="entry name" value="RT_dom"/>
</dbReference>
<feature type="domain" description="Reverse transcriptase" evidence="10">
    <location>
        <begin position="257"/>
        <end position="436"/>
    </location>
</feature>
<evidence type="ECO:0000256" key="8">
    <source>
        <dbReference type="ARBA" id="ARBA00023268"/>
    </source>
</evidence>
<dbReference type="Gene3D" id="3.30.420.10">
    <property type="entry name" value="Ribonuclease H-like superfamily/Ribonuclease H"/>
    <property type="match status" value="1"/>
</dbReference>
<accession>A0ABQ5FLR2</accession>
<dbReference type="Gene3D" id="3.10.10.10">
    <property type="entry name" value="HIV Type 1 Reverse Transcriptase, subunit A, domain 1"/>
    <property type="match status" value="1"/>
</dbReference>
<dbReference type="InterPro" id="IPR041577">
    <property type="entry name" value="RT_RNaseH_2"/>
</dbReference>
<dbReference type="EC" id="2.7.7.49" evidence="1"/>
<dbReference type="PANTHER" id="PTHR37984">
    <property type="entry name" value="PROTEIN CBG26694"/>
    <property type="match status" value="1"/>
</dbReference>
<dbReference type="InterPro" id="IPR056924">
    <property type="entry name" value="SH3_Tf2-1"/>
</dbReference>
<evidence type="ECO:0000256" key="1">
    <source>
        <dbReference type="ARBA" id="ARBA00012493"/>
    </source>
</evidence>
<sequence length="1206" mass="139829">MLSKTRGNREVEIKEITKCGDPNHLTNSDLCPERKKQGGRNTSGHVYAVKDADQAQGPNMVTGTFLLNNRYFSMLFDSGLHKSFINASLTHLIDIDPERISTSYEVELADGRIVSTNTVLKECTLNLVNHLFKIDLMPIELGTFDVIIGMDWLVALDAIIICGKKEVHIPIKNRTFVVKGDSHSSRLKVISCIKARKYIERGCHLFLAHVTEKKKSEKQIKDVPIIRDFPKVFPDDLLGLPPSRQVKFKIDLVPELLEKGFIHPSSSPWGAPVLYVKKKDGSFRMSIDYHELNKLTVKNCYPLPRIDDLFDQLQGSSVHSKINLRSGYDQLRFREEDIPITTFRMRYGHYEFQVMPFGLTNAPAVFMDFMNRVCKPYLDKFVIVFIDDILIYSKSKEEHSEHLKIILDLLKKEKLYAKFSKCDFWLESFQFLGHVITREALPEGPDDFVVYCDASLKGYGAVLMQRDKVIAYASRQLKTHEENYTTHDLELGDVVFALRLWRHYLYGTKYVVYTDHKSLQYILDQKELNMRQRRKVRDKPLRVRSLVMSTCTDLSERILKAQLEAVKQENVKAENLGQFLKPIFEIHSNRIRYFKNCGWLPLFGGLKDLIMHESHMSKYSIHPAEHQRPSGFLQQLEIPEWKWEHITMDFLRVSQERLVGTILFGHGVPLSIISDRDSRFVSGFWRSLQNALGINLRMSTAYHPKMDGQSDSTIQTLEDMLRACVIDFGGCWDRHLPLSEVGDSQLTGPELIRETTEKIIQIKNHLLTARSRQKSYADVRRKPIEFDVGDMDMLKVSPWKGVIRFGKRGKLSPRYVGLFKIIERIGPVAYRLELPKKLHSIHNTFHVFNLKKCLADENLVIPLEEIQLDDKLHFIKEPVEIMDREVKQLKQSCIPIVKVSWNSRRGPKFTWEREDFFMRKYPHLFPSKKRRHGDNQAPGRRSRLADYYRRFIKGFSRIGKPLIKLTQKNVKYAWEEKEKKDAFLMLKHNLYSAPILALPEGTENFVVYYDVSHNVLGTLMMQKEKVIVCVTRQLKVHEKNYATQDLELGAIEMRRWLKLPNDYDCEIRYHPGKANIVADALSGKEQAKPLRPTKDNKQLRHDLGNRDHQKNYADVRCKPLKFQVGGKVMLKVSPWKGMIRFSKQGKLNPRYIGPFKILAKVGTVAYRLELSEQLSRVHSTFHVSSLKKCLSDETLAIPLNEIQIDD</sequence>
<evidence type="ECO:0000256" key="7">
    <source>
        <dbReference type="ARBA" id="ARBA00022918"/>
    </source>
</evidence>
<dbReference type="Pfam" id="PF08284">
    <property type="entry name" value="RVP_2"/>
    <property type="match status" value="1"/>
</dbReference>
<dbReference type="CDD" id="cd09274">
    <property type="entry name" value="RNase_HI_RT_Ty3"/>
    <property type="match status" value="1"/>
</dbReference>
<dbReference type="Pfam" id="PF17917">
    <property type="entry name" value="RT_RNaseH"/>
    <property type="match status" value="1"/>
</dbReference>
<dbReference type="InterPro" id="IPR050951">
    <property type="entry name" value="Retrovirus_Pol_polyprotein"/>
</dbReference>
<evidence type="ECO:0000256" key="4">
    <source>
        <dbReference type="ARBA" id="ARBA00022722"/>
    </source>
</evidence>
<proteinExistence type="predicted"/>
<dbReference type="GO" id="GO:0003964">
    <property type="term" value="F:RNA-directed DNA polymerase activity"/>
    <property type="evidence" value="ECO:0007669"/>
    <property type="project" value="UniProtKB-KW"/>
</dbReference>
<keyword evidence="6" id="KW-0378">Hydrolase</keyword>
<evidence type="ECO:0000259" key="10">
    <source>
        <dbReference type="PROSITE" id="PS50878"/>
    </source>
</evidence>
<dbReference type="SUPFAM" id="SSF50630">
    <property type="entry name" value="Acid proteases"/>
    <property type="match status" value="1"/>
</dbReference>
<gene>
    <name evidence="12" type="ORF">Tco_1015775</name>
</gene>
<dbReference type="Pfam" id="PF00078">
    <property type="entry name" value="RVT_1"/>
    <property type="match status" value="1"/>
</dbReference>
<dbReference type="SUPFAM" id="SSF53098">
    <property type="entry name" value="Ribonuclease H-like"/>
    <property type="match status" value="1"/>
</dbReference>
<keyword evidence="2" id="KW-0808">Transferase</keyword>
<dbReference type="InterPro" id="IPR021109">
    <property type="entry name" value="Peptidase_aspartic_dom_sf"/>
</dbReference>
<evidence type="ECO:0000256" key="5">
    <source>
        <dbReference type="ARBA" id="ARBA00022759"/>
    </source>
</evidence>
<dbReference type="CDD" id="cd00303">
    <property type="entry name" value="retropepsin_like"/>
    <property type="match status" value="1"/>
</dbReference>
<organism evidence="12 13">
    <name type="scientific">Tanacetum coccineum</name>
    <dbReference type="NCBI Taxonomy" id="301880"/>
    <lineage>
        <taxon>Eukaryota</taxon>
        <taxon>Viridiplantae</taxon>
        <taxon>Streptophyta</taxon>
        <taxon>Embryophyta</taxon>
        <taxon>Tracheophyta</taxon>
        <taxon>Spermatophyta</taxon>
        <taxon>Magnoliopsida</taxon>
        <taxon>eudicotyledons</taxon>
        <taxon>Gunneridae</taxon>
        <taxon>Pentapetalae</taxon>
        <taxon>asterids</taxon>
        <taxon>campanulids</taxon>
        <taxon>Asterales</taxon>
        <taxon>Asteraceae</taxon>
        <taxon>Asteroideae</taxon>
        <taxon>Anthemideae</taxon>
        <taxon>Anthemidinae</taxon>
        <taxon>Tanacetum</taxon>
    </lineage>
</organism>
<dbReference type="EMBL" id="BQNB010017531">
    <property type="protein sequence ID" value="GJT64295.1"/>
    <property type="molecule type" value="Genomic_DNA"/>
</dbReference>
<comment type="caution">
    <text evidence="12">The sequence shown here is derived from an EMBL/GenBank/DDBJ whole genome shotgun (WGS) entry which is preliminary data.</text>
</comment>
<reference evidence="12" key="2">
    <citation type="submission" date="2022-01" db="EMBL/GenBank/DDBJ databases">
        <authorList>
            <person name="Yamashiro T."/>
            <person name="Shiraishi A."/>
            <person name="Satake H."/>
            <person name="Nakayama K."/>
        </authorList>
    </citation>
    <scope>NUCLEOTIDE SEQUENCE</scope>
</reference>
<dbReference type="Pfam" id="PF17919">
    <property type="entry name" value="RT_RNaseH_2"/>
    <property type="match status" value="1"/>
</dbReference>
<dbReference type="InterPro" id="IPR041373">
    <property type="entry name" value="RT_RNaseH"/>
</dbReference>
<keyword evidence="7 12" id="KW-0695">RNA-directed DNA polymerase</keyword>
<dbReference type="Gene3D" id="2.40.70.10">
    <property type="entry name" value="Acid Proteases"/>
    <property type="match status" value="1"/>
</dbReference>
<name>A0ABQ5FLR2_9ASTR</name>
<evidence type="ECO:0000256" key="6">
    <source>
        <dbReference type="ARBA" id="ARBA00022801"/>
    </source>
</evidence>
<evidence type="ECO:0000256" key="3">
    <source>
        <dbReference type="ARBA" id="ARBA00022695"/>
    </source>
</evidence>
<evidence type="ECO:0000256" key="9">
    <source>
        <dbReference type="SAM" id="MobiDB-lite"/>
    </source>
</evidence>
<feature type="region of interest" description="Disordered" evidence="9">
    <location>
        <begin position="24"/>
        <end position="43"/>
    </location>
</feature>
<dbReference type="PANTHER" id="PTHR37984:SF5">
    <property type="entry name" value="PROTEIN NYNRIN-LIKE"/>
    <property type="match status" value="1"/>
</dbReference>
<dbReference type="InterPro" id="IPR012337">
    <property type="entry name" value="RNaseH-like_sf"/>
</dbReference>